<gene>
    <name evidence="4" type="ORF">A2819_00565</name>
</gene>
<evidence type="ECO:0000313" key="4">
    <source>
        <dbReference type="EMBL" id="OGD24849.1"/>
    </source>
</evidence>
<dbReference type="Gene3D" id="3.40.50.300">
    <property type="entry name" value="P-loop containing nucleotide triphosphate hydrolases"/>
    <property type="match status" value="2"/>
</dbReference>
<reference evidence="4 5" key="1">
    <citation type="journal article" date="2016" name="Nat. Commun.">
        <title>Thousands of microbial genomes shed light on interconnected biogeochemical processes in an aquifer system.</title>
        <authorList>
            <person name="Anantharaman K."/>
            <person name="Brown C.T."/>
            <person name="Hug L.A."/>
            <person name="Sharon I."/>
            <person name="Castelle C.J."/>
            <person name="Probst A.J."/>
            <person name="Thomas B.C."/>
            <person name="Singh A."/>
            <person name="Wilkins M.J."/>
            <person name="Karaoz U."/>
            <person name="Brodie E.L."/>
            <person name="Williams K.H."/>
            <person name="Hubbard S.S."/>
            <person name="Banfield J.F."/>
        </authorList>
    </citation>
    <scope>NUCLEOTIDE SEQUENCE [LARGE SCALE GENOMIC DNA]</scope>
</reference>
<feature type="domain" description="Type IV secretion system coupling protein TraD DNA-binding" evidence="2">
    <location>
        <begin position="25"/>
        <end position="342"/>
    </location>
</feature>
<dbReference type="PANTHER" id="PTHR30121">
    <property type="entry name" value="UNCHARACTERIZED PROTEIN YJGR-RELATED"/>
    <property type="match status" value="1"/>
</dbReference>
<name>A0A1F5B2K6_9BACT</name>
<dbReference type="NCBIfam" id="TIGR04272">
    <property type="entry name" value="cxxc_cxxc_Mbark"/>
    <property type="match status" value="1"/>
</dbReference>
<dbReference type="InterPro" id="IPR026363">
    <property type="entry name" value="CxxC-x17-CxxC_dom"/>
</dbReference>
<dbReference type="InterPro" id="IPR051162">
    <property type="entry name" value="T4SS_component"/>
</dbReference>
<accession>A0A1F5B2K6</accession>
<protein>
    <submittedName>
        <fullName evidence="4">Uncharacterized protein</fullName>
    </submittedName>
</protein>
<feature type="domain" description="CxxC-x17-CxxC" evidence="3">
    <location>
        <begin position="469"/>
        <end position="504"/>
    </location>
</feature>
<dbReference type="Pfam" id="PF10412">
    <property type="entry name" value="TrwB_AAD_bind"/>
    <property type="match status" value="1"/>
</dbReference>
<organism evidence="4 5">
    <name type="scientific">Candidatus Azambacteria bacterium RIFCSPHIGHO2_01_FULL_40_24</name>
    <dbReference type="NCBI Taxonomy" id="1797301"/>
    <lineage>
        <taxon>Bacteria</taxon>
        <taxon>Candidatus Azamiibacteriota</taxon>
    </lineage>
</organism>
<dbReference type="AlphaFoldDB" id="A0A1F5B2K6"/>
<dbReference type="PANTHER" id="PTHR30121:SF11">
    <property type="entry name" value="AAA+ ATPASE DOMAIN-CONTAINING PROTEIN"/>
    <property type="match status" value="1"/>
</dbReference>
<dbReference type="Proteomes" id="UP000176431">
    <property type="component" value="Unassembled WGS sequence"/>
</dbReference>
<dbReference type="Pfam" id="PF23477">
    <property type="entry name" value="zf_Tbcl_2"/>
    <property type="match status" value="1"/>
</dbReference>
<comment type="caution">
    <text evidence="4">The sequence shown here is derived from an EMBL/GenBank/DDBJ whole genome shotgun (WGS) entry which is preliminary data.</text>
</comment>
<dbReference type="InterPro" id="IPR019476">
    <property type="entry name" value="T4SS_TraD_DNA-bd"/>
</dbReference>
<evidence type="ECO:0000313" key="5">
    <source>
        <dbReference type="Proteomes" id="UP000176431"/>
    </source>
</evidence>
<evidence type="ECO:0000259" key="3">
    <source>
        <dbReference type="Pfam" id="PF23477"/>
    </source>
</evidence>
<evidence type="ECO:0000259" key="2">
    <source>
        <dbReference type="Pfam" id="PF10412"/>
    </source>
</evidence>
<dbReference type="EMBL" id="MEYK01000031">
    <property type="protein sequence ID" value="OGD24849.1"/>
    <property type="molecule type" value="Genomic_DNA"/>
</dbReference>
<proteinExistence type="predicted"/>
<feature type="region of interest" description="Disordered" evidence="1">
    <location>
        <begin position="504"/>
        <end position="554"/>
    </location>
</feature>
<evidence type="ECO:0000256" key="1">
    <source>
        <dbReference type="SAM" id="MobiDB-lite"/>
    </source>
</evidence>
<feature type="compositionally biased region" description="Basic and acidic residues" evidence="1">
    <location>
        <begin position="539"/>
        <end position="554"/>
    </location>
</feature>
<dbReference type="CDD" id="cd01127">
    <property type="entry name" value="TrwB_TraG_TraD_VirD4"/>
    <property type="match status" value="1"/>
</dbReference>
<sequence length="564" mass="63786">MNNNEITFFAETTFRNERKKFGIKTDDRRRHMYIIGQTGTGKTTLQMNMMISDILAGRGMGFVDPHGEMAERLLHYIPENRIKDVIYFNPADMEFPIAFNAIETTDVKARHLIASGLMGVFKKIWPDVWSARMEYILNNTILALLEVPGSTLLGVNRMFSDKIFRKNIVNQISDPVIKAFWTQEYAAYQQKYEQEATAAIQNKIGQFSSATIIRNIIGQPTSSFNFRQAMDEGKIVIMNLSKGRLGEDNTKLLGGMLITKIQLAAMSRVDILEEDRKDFYLYVDEFQTFVTDSFADILSEARKFRLDLTIANQYIGQLVHDQNVKVKDAIFGNVGTFIAFRAGGEDVEFLEEKQFSPNITAQDLLNLPNYNIYLRLLIDGVPSRPFSAITLPPYSKPEISYVDEIIEHSRKIYGTPKAEVENAISIATGVLQAEVQNLSQRDVYDLPSYNTSSREPSSGQRIAFDDKQNMFSAVCASCGKNTTVPFKPDPSRPVYCKDCFAKTRPPASPRRQVEAGPAKPLHLSQLRPRTQEPPAPKVTEGKKQRKTVDTEGLKKILEETLPKI</sequence>
<dbReference type="SUPFAM" id="SSF52540">
    <property type="entry name" value="P-loop containing nucleoside triphosphate hydrolases"/>
    <property type="match status" value="1"/>
</dbReference>
<dbReference type="InterPro" id="IPR027417">
    <property type="entry name" value="P-loop_NTPase"/>
</dbReference>